<dbReference type="Gene3D" id="1.10.10.10">
    <property type="entry name" value="Winged helix-like DNA-binding domain superfamily/Winged helix DNA-binding domain"/>
    <property type="match status" value="1"/>
</dbReference>
<evidence type="ECO:0000256" key="1">
    <source>
        <dbReference type="ARBA" id="ARBA00023015"/>
    </source>
</evidence>
<sequence>MSETTTASRILSLLSLLQTHRHWAGAELAERLGVTDRTLRRDIERLRDLGYRIESVPGAGGGYRLEAGAAMPPLLLTDVEAVTMAVGLRVAATQGLVDGELTTLTALAKLEQVLPSALRERVNALSAAVSTTRLDRPVVSPEILGQLALACRDRERIRFHYVDGAGVESRRSVEPHSLVPAGRHWFLVAWDLQRDDWRTFRIDRVSSFLGTRLRSEPRDLPADDAAEFVRSALRGLPASHSAWIEIDMPLDAMVARFGQYSAGVERVDDGTVRWPISGASLEELAAALVWIPAGVGYRIRGNDDLAAFVAEAAERMAVSTRATPSA</sequence>
<dbReference type="PIRSF" id="PIRSF016838">
    <property type="entry name" value="PafC"/>
    <property type="match status" value="1"/>
</dbReference>
<evidence type="ECO:0000313" key="5">
    <source>
        <dbReference type="EMBL" id="MDO7882403.1"/>
    </source>
</evidence>
<dbReference type="InterPro" id="IPR036388">
    <property type="entry name" value="WH-like_DNA-bd_sf"/>
</dbReference>
<reference evidence="5 6" key="1">
    <citation type="submission" date="2023-07" db="EMBL/GenBank/DDBJ databases">
        <title>Protaetiibacter sp. nov WY-16 isolated from soil.</title>
        <authorList>
            <person name="Liu B."/>
            <person name="Wan Y."/>
        </authorList>
    </citation>
    <scope>NUCLEOTIDE SEQUENCE [LARGE SCALE GENOMIC DNA]</scope>
    <source>
        <strain evidence="5 6">WY-16</strain>
    </source>
</reference>
<name>A0ABT9BMZ4_9MICO</name>
<dbReference type="Pfam" id="PF13280">
    <property type="entry name" value="WYL"/>
    <property type="match status" value="1"/>
</dbReference>
<dbReference type="SUPFAM" id="SSF46785">
    <property type="entry name" value="Winged helix' DNA-binding domain"/>
    <property type="match status" value="1"/>
</dbReference>
<dbReference type="PROSITE" id="PS00894">
    <property type="entry name" value="HTH_DEOR_1"/>
    <property type="match status" value="1"/>
</dbReference>
<keyword evidence="6" id="KW-1185">Reference proteome</keyword>
<evidence type="ECO:0000256" key="2">
    <source>
        <dbReference type="ARBA" id="ARBA00023125"/>
    </source>
</evidence>
<dbReference type="InterPro" id="IPR028349">
    <property type="entry name" value="PafC-like"/>
</dbReference>
<dbReference type="Pfam" id="PF08279">
    <property type="entry name" value="HTH_11"/>
    <property type="match status" value="1"/>
</dbReference>
<feature type="domain" description="HTH deoR-type" evidence="4">
    <location>
        <begin position="6"/>
        <end position="71"/>
    </location>
</feature>
<dbReference type="PANTHER" id="PTHR34580:SF3">
    <property type="entry name" value="PROTEIN PAFB"/>
    <property type="match status" value="1"/>
</dbReference>
<dbReference type="EMBL" id="JAUQUB010000001">
    <property type="protein sequence ID" value="MDO7882403.1"/>
    <property type="molecule type" value="Genomic_DNA"/>
</dbReference>
<dbReference type="InterPro" id="IPR036390">
    <property type="entry name" value="WH_DNA-bd_sf"/>
</dbReference>
<comment type="caution">
    <text evidence="5">The sequence shown here is derived from an EMBL/GenBank/DDBJ whole genome shotgun (WGS) entry which is preliminary data.</text>
</comment>
<dbReference type="PROSITE" id="PS51000">
    <property type="entry name" value="HTH_DEOR_2"/>
    <property type="match status" value="1"/>
</dbReference>
<evidence type="ECO:0000259" key="4">
    <source>
        <dbReference type="PROSITE" id="PS51000"/>
    </source>
</evidence>
<dbReference type="RefSeq" id="WP_305002780.1">
    <property type="nucleotide sequence ID" value="NZ_JAUQUB010000001.1"/>
</dbReference>
<dbReference type="SMART" id="SM00420">
    <property type="entry name" value="HTH_DEOR"/>
    <property type="match status" value="1"/>
</dbReference>
<dbReference type="InterPro" id="IPR026881">
    <property type="entry name" value="WYL_dom"/>
</dbReference>
<organism evidence="5 6">
    <name type="scientific">Antiquaquibacter soli</name>
    <dbReference type="NCBI Taxonomy" id="3064523"/>
    <lineage>
        <taxon>Bacteria</taxon>
        <taxon>Bacillati</taxon>
        <taxon>Actinomycetota</taxon>
        <taxon>Actinomycetes</taxon>
        <taxon>Micrococcales</taxon>
        <taxon>Microbacteriaceae</taxon>
        <taxon>Antiquaquibacter</taxon>
    </lineage>
</organism>
<protein>
    <submittedName>
        <fullName evidence="5">YafY family protein</fullName>
    </submittedName>
</protein>
<keyword evidence="2" id="KW-0238">DNA-binding</keyword>
<dbReference type="InterPro" id="IPR018356">
    <property type="entry name" value="Tscrpt_reg_HTH_DeoR_CS"/>
</dbReference>
<dbReference type="PROSITE" id="PS52050">
    <property type="entry name" value="WYL"/>
    <property type="match status" value="1"/>
</dbReference>
<dbReference type="InterPro" id="IPR051534">
    <property type="entry name" value="CBASS_pafABC_assoc_protein"/>
</dbReference>
<dbReference type="PANTHER" id="PTHR34580">
    <property type="match status" value="1"/>
</dbReference>
<accession>A0ABT9BMZ4</accession>
<dbReference type="InterPro" id="IPR001034">
    <property type="entry name" value="DeoR_HTH"/>
</dbReference>
<proteinExistence type="predicted"/>
<dbReference type="Proteomes" id="UP001241072">
    <property type="component" value="Unassembled WGS sequence"/>
</dbReference>
<gene>
    <name evidence="5" type="ORF">Q5716_09230</name>
</gene>
<keyword evidence="3" id="KW-0804">Transcription</keyword>
<evidence type="ECO:0000256" key="3">
    <source>
        <dbReference type="ARBA" id="ARBA00023163"/>
    </source>
</evidence>
<evidence type="ECO:0000313" key="6">
    <source>
        <dbReference type="Proteomes" id="UP001241072"/>
    </source>
</evidence>
<dbReference type="InterPro" id="IPR013196">
    <property type="entry name" value="HTH_11"/>
</dbReference>
<keyword evidence="1" id="KW-0805">Transcription regulation</keyword>